<dbReference type="GO" id="GO:0005886">
    <property type="term" value="C:plasma membrane"/>
    <property type="evidence" value="ECO:0007669"/>
    <property type="project" value="UniProtKB-SubCell"/>
</dbReference>
<evidence type="ECO:0000256" key="7">
    <source>
        <dbReference type="ARBA" id="ARBA00023136"/>
    </source>
</evidence>
<feature type="compositionally biased region" description="Low complexity" evidence="8">
    <location>
        <begin position="335"/>
        <end position="361"/>
    </location>
</feature>
<dbReference type="KEGG" id="sbae:DSM104329_03411"/>
<keyword evidence="4" id="KW-0997">Cell inner membrane</keyword>
<dbReference type="InterPro" id="IPR001851">
    <property type="entry name" value="ABC_transp_permease"/>
</dbReference>
<feature type="transmembrane region" description="Helical" evidence="9">
    <location>
        <begin position="273"/>
        <end position="292"/>
    </location>
</feature>
<evidence type="ECO:0000256" key="6">
    <source>
        <dbReference type="ARBA" id="ARBA00022989"/>
    </source>
</evidence>
<protein>
    <submittedName>
        <fullName evidence="10">Ribose import permease protein RbsC</fullName>
    </submittedName>
</protein>
<comment type="subcellular location">
    <subcellularLocation>
        <location evidence="1">Cell membrane</location>
        <topology evidence="1">Multi-pass membrane protein</topology>
    </subcellularLocation>
</comment>
<evidence type="ECO:0000313" key="10">
    <source>
        <dbReference type="EMBL" id="UGS36999.1"/>
    </source>
</evidence>
<evidence type="ECO:0000256" key="9">
    <source>
        <dbReference type="SAM" id="Phobius"/>
    </source>
</evidence>
<evidence type="ECO:0000256" key="1">
    <source>
        <dbReference type="ARBA" id="ARBA00004651"/>
    </source>
</evidence>
<feature type="transmembrane region" description="Helical" evidence="9">
    <location>
        <begin position="219"/>
        <end position="238"/>
    </location>
</feature>
<feature type="transmembrane region" description="Helical" evidence="9">
    <location>
        <begin position="52"/>
        <end position="72"/>
    </location>
</feature>
<keyword evidence="11" id="KW-1185">Reference proteome</keyword>
<feature type="transmembrane region" description="Helical" evidence="9">
    <location>
        <begin position="131"/>
        <end position="149"/>
    </location>
</feature>
<feature type="transmembrane region" description="Helical" evidence="9">
    <location>
        <begin position="105"/>
        <end position="124"/>
    </location>
</feature>
<dbReference type="EMBL" id="CP087164">
    <property type="protein sequence ID" value="UGS36999.1"/>
    <property type="molecule type" value="Genomic_DNA"/>
</dbReference>
<keyword evidence="2" id="KW-0813">Transport</keyword>
<proteinExistence type="predicted"/>
<evidence type="ECO:0000256" key="4">
    <source>
        <dbReference type="ARBA" id="ARBA00022519"/>
    </source>
</evidence>
<accession>A0A9E6XYV2</accession>
<sequence length="361" mass="37143">MSARPVDGARGRWTRALSFRNISAVYLLVALFVVYSLWVGDTFLTSTTLRSLLVEQSVVAMAAVALVIPLAAGAIDLSIAMVLGTGALFVAWLMGTHGWGTVPAIAATVGVGAGIGAINAISVVRFRINSLIATLAMFSMLTALGNALTNGDQLIGLTPFFQDLGSTEILGIGLPVFYLAIVALVVWYMLEHTPVGRRVYATGGNAEAARLTGVHTGRIVAGAFVAAAIVATLAGMLATARAGSATSTTGVGYLLPVFAGAFLGATQFRNGQFNVWGTVLAVYVLAVGVKGLELAGAPYWLPDLFNGVALLVAVGLANVQRSIRTRESERELDRSGPGAAPGPSSGRTPSSPAASRSGPVT</sequence>
<name>A0A9E6XYV2_9ACTN</name>
<dbReference type="Pfam" id="PF02653">
    <property type="entry name" value="BPD_transp_2"/>
    <property type="match status" value="1"/>
</dbReference>
<gene>
    <name evidence="10" type="primary">rbsC_9</name>
    <name evidence="10" type="ORF">DSM104329_03411</name>
</gene>
<feature type="transmembrane region" description="Helical" evidence="9">
    <location>
        <begin position="169"/>
        <end position="190"/>
    </location>
</feature>
<dbReference type="PANTHER" id="PTHR32196">
    <property type="entry name" value="ABC TRANSPORTER PERMEASE PROTEIN YPHD-RELATED-RELATED"/>
    <property type="match status" value="1"/>
</dbReference>
<keyword evidence="5 9" id="KW-0812">Transmembrane</keyword>
<keyword evidence="6 9" id="KW-1133">Transmembrane helix</keyword>
<dbReference type="PANTHER" id="PTHR32196:SF21">
    <property type="entry name" value="ABC TRANSPORTER PERMEASE PROTEIN YPHD-RELATED"/>
    <property type="match status" value="1"/>
</dbReference>
<dbReference type="GO" id="GO:0022857">
    <property type="term" value="F:transmembrane transporter activity"/>
    <property type="evidence" value="ECO:0007669"/>
    <property type="project" value="InterPro"/>
</dbReference>
<dbReference type="Proteomes" id="UP001162834">
    <property type="component" value="Chromosome"/>
</dbReference>
<feature type="transmembrane region" description="Helical" evidence="9">
    <location>
        <begin position="79"/>
        <end position="99"/>
    </location>
</feature>
<organism evidence="10 11">
    <name type="scientific">Capillimicrobium parvum</name>
    <dbReference type="NCBI Taxonomy" id="2884022"/>
    <lineage>
        <taxon>Bacteria</taxon>
        <taxon>Bacillati</taxon>
        <taxon>Actinomycetota</taxon>
        <taxon>Thermoleophilia</taxon>
        <taxon>Solirubrobacterales</taxon>
        <taxon>Capillimicrobiaceae</taxon>
        <taxon>Capillimicrobium</taxon>
    </lineage>
</organism>
<keyword evidence="3" id="KW-1003">Cell membrane</keyword>
<feature type="transmembrane region" description="Helical" evidence="9">
    <location>
        <begin position="304"/>
        <end position="320"/>
    </location>
</feature>
<dbReference type="RefSeq" id="WP_259311062.1">
    <property type="nucleotide sequence ID" value="NZ_CP087164.1"/>
</dbReference>
<keyword evidence="7 9" id="KW-0472">Membrane</keyword>
<feature type="region of interest" description="Disordered" evidence="8">
    <location>
        <begin position="325"/>
        <end position="361"/>
    </location>
</feature>
<dbReference type="AlphaFoldDB" id="A0A9E6XYV2"/>
<feature type="compositionally biased region" description="Basic and acidic residues" evidence="8">
    <location>
        <begin position="325"/>
        <end position="334"/>
    </location>
</feature>
<evidence type="ECO:0000256" key="2">
    <source>
        <dbReference type="ARBA" id="ARBA00022448"/>
    </source>
</evidence>
<feature type="transmembrane region" description="Helical" evidence="9">
    <location>
        <begin position="250"/>
        <end position="266"/>
    </location>
</feature>
<feature type="transmembrane region" description="Helical" evidence="9">
    <location>
        <begin position="21"/>
        <end position="40"/>
    </location>
</feature>
<evidence type="ECO:0000256" key="5">
    <source>
        <dbReference type="ARBA" id="ARBA00022692"/>
    </source>
</evidence>
<dbReference type="CDD" id="cd06579">
    <property type="entry name" value="TM_PBP1_transp_AraH_like"/>
    <property type="match status" value="1"/>
</dbReference>
<reference evidence="10" key="1">
    <citation type="journal article" date="2022" name="Int. J. Syst. Evol. Microbiol.">
        <title>Pseudomonas aegrilactucae sp. nov. and Pseudomonas morbosilactucae sp. nov., pathogens causing bacterial rot of lettuce in Japan.</title>
        <authorList>
            <person name="Sawada H."/>
            <person name="Fujikawa T."/>
            <person name="Satou M."/>
        </authorList>
    </citation>
    <scope>NUCLEOTIDE SEQUENCE</scope>
    <source>
        <strain evidence="10">0166_1</strain>
    </source>
</reference>
<evidence type="ECO:0000313" key="11">
    <source>
        <dbReference type="Proteomes" id="UP001162834"/>
    </source>
</evidence>
<evidence type="ECO:0000256" key="8">
    <source>
        <dbReference type="SAM" id="MobiDB-lite"/>
    </source>
</evidence>
<evidence type="ECO:0000256" key="3">
    <source>
        <dbReference type="ARBA" id="ARBA00022475"/>
    </source>
</evidence>